<gene>
    <name evidence="1" type="ORF">SAMN04488104_1006117</name>
</gene>
<sequence>MTSLHYHKKNPPIYECFFEPLIGKIELLLKTAILDSLFFDELQKIDLL</sequence>
<dbReference type="AlphaFoldDB" id="A0A1G6PM16"/>
<evidence type="ECO:0000313" key="1">
    <source>
        <dbReference type="EMBL" id="SDC81250.1"/>
    </source>
</evidence>
<organism evidence="1 2">
    <name type="scientific">Algoriphagus faecimaris</name>
    <dbReference type="NCBI Taxonomy" id="686796"/>
    <lineage>
        <taxon>Bacteria</taxon>
        <taxon>Pseudomonadati</taxon>
        <taxon>Bacteroidota</taxon>
        <taxon>Cytophagia</taxon>
        <taxon>Cytophagales</taxon>
        <taxon>Cyclobacteriaceae</taxon>
        <taxon>Algoriphagus</taxon>
    </lineage>
</organism>
<accession>A0A1G6PM16</accession>
<protein>
    <submittedName>
        <fullName evidence="1">Uncharacterized protein</fullName>
    </submittedName>
</protein>
<dbReference type="EMBL" id="FNAC01000006">
    <property type="protein sequence ID" value="SDC81250.1"/>
    <property type="molecule type" value="Genomic_DNA"/>
</dbReference>
<proteinExistence type="predicted"/>
<dbReference type="Proteomes" id="UP000199060">
    <property type="component" value="Unassembled WGS sequence"/>
</dbReference>
<name>A0A1G6PM16_9BACT</name>
<keyword evidence="2" id="KW-1185">Reference proteome</keyword>
<evidence type="ECO:0000313" key="2">
    <source>
        <dbReference type="Proteomes" id="UP000199060"/>
    </source>
</evidence>
<reference evidence="2" key="1">
    <citation type="submission" date="2016-10" db="EMBL/GenBank/DDBJ databases">
        <authorList>
            <person name="Varghese N."/>
            <person name="Submissions S."/>
        </authorList>
    </citation>
    <scope>NUCLEOTIDE SEQUENCE [LARGE SCALE GENOMIC DNA]</scope>
    <source>
        <strain evidence="2">DSM 23095</strain>
    </source>
</reference>